<feature type="domain" description="Mediator complex subunit 15 KIX" evidence="4">
    <location>
        <begin position="1"/>
        <end position="37"/>
    </location>
</feature>
<dbReference type="InterPro" id="IPR036546">
    <property type="entry name" value="MED15_KIX"/>
</dbReference>
<comment type="subcellular location">
    <subcellularLocation>
        <location evidence="1">Nucleus</location>
    </subcellularLocation>
</comment>
<dbReference type="GO" id="GO:0003713">
    <property type="term" value="F:transcription coactivator activity"/>
    <property type="evidence" value="ECO:0007669"/>
    <property type="project" value="InterPro"/>
</dbReference>
<name>A0AAV0R6U7_9ROSI</name>
<dbReference type="PANTHER" id="PTHR33137">
    <property type="entry name" value="MEDIATOR OF RNA POLYMERASE II TRANSCRIPTION SUBUNIT 15A-RELATED"/>
    <property type="match status" value="1"/>
</dbReference>
<evidence type="ECO:0000256" key="3">
    <source>
        <dbReference type="SAM" id="MobiDB-lite"/>
    </source>
</evidence>
<organism evidence="5 6">
    <name type="scientific">Linum tenue</name>
    <dbReference type="NCBI Taxonomy" id="586396"/>
    <lineage>
        <taxon>Eukaryota</taxon>
        <taxon>Viridiplantae</taxon>
        <taxon>Streptophyta</taxon>
        <taxon>Embryophyta</taxon>
        <taxon>Tracheophyta</taxon>
        <taxon>Spermatophyta</taxon>
        <taxon>Magnoliopsida</taxon>
        <taxon>eudicotyledons</taxon>
        <taxon>Gunneridae</taxon>
        <taxon>Pentapetalae</taxon>
        <taxon>rosids</taxon>
        <taxon>fabids</taxon>
        <taxon>Malpighiales</taxon>
        <taxon>Linaceae</taxon>
        <taxon>Linum</taxon>
    </lineage>
</organism>
<comment type="caution">
    <text evidence="5">The sequence shown here is derived from an EMBL/GenBank/DDBJ whole genome shotgun (WGS) entry which is preliminary data.</text>
</comment>
<dbReference type="EMBL" id="CAMGYJ010000010">
    <property type="protein sequence ID" value="CAI0552162.1"/>
    <property type="molecule type" value="Genomic_DNA"/>
</dbReference>
<accession>A0AAV0R6U7</accession>
<dbReference type="GO" id="GO:0005634">
    <property type="term" value="C:nucleus"/>
    <property type="evidence" value="ECO:0007669"/>
    <property type="project" value="UniProtKB-SubCell"/>
</dbReference>
<reference evidence="5" key="1">
    <citation type="submission" date="2022-08" db="EMBL/GenBank/DDBJ databases">
        <authorList>
            <person name="Gutierrez-Valencia J."/>
        </authorList>
    </citation>
    <scope>NUCLEOTIDE SEQUENCE</scope>
</reference>
<dbReference type="GO" id="GO:0031490">
    <property type="term" value="F:chromatin DNA binding"/>
    <property type="evidence" value="ECO:0007669"/>
    <property type="project" value="InterPro"/>
</dbReference>
<dbReference type="Pfam" id="PF16987">
    <property type="entry name" value="KIX_2"/>
    <property type="match status" value="1"/>
</dbReference>
<keyword evidence="2" id="KW-0539">Nucleus</keyword>
<dbReference type="InterPro" id="IPR036529">
    <property type="entry name" value="KIX_dom_sf"/>
</dbReference>
<keyword evidence="6" id="KW-1185">Reference proteome</keyword>
<dbReference type="AlphaFoldDB" id="A0AAV0R6U7"/>
<protein>
    <recommendedName>
        <fullName evidence="4">Mediator complex subunit 15 KIX domain-containing protein</fullName>
    </recommendedName>
</protein>
<dbReference type="Gene3D" id="1.10.246.20">
    <property type="entry name" value="Coactivator CBP, KIX domain"/>
    <property type="match status" value="1"/>
</dbReference>
<dbReference type="PANTHER" id="PTHR33137:SF4">
    <property type="entry name" value="MEDIATOR OF RNA POLYMERASE II TRANSCRIPTION SUBUNIT 15A-RELATED"/>
    <property type="match status" value="1"/>
</dbReference>
<sequence length="104" mass="11486">METLTRNLPCSGQYALQELKKIAGRFEEKIYNAATSPVSHQRLVILVEYFHEVNCLWKKISLKMLTMESKSKNSIPNIFPSNSAGTGGKPPDPGGTRSSSAFLV</sequence>
<feature type="region of interest" description="Disordered" evidence="3">
    <location>
        <begin position="73"/>
        <end position="104"/>
    </location>
</feature>
<evidence type="ECO:0000256" key="1">
    <source>
        <dbReference type="ARBA" id="ARBA00004123"/>
    </source>
</evidence>
<evidence type="ECO:0000259" key="4">
    <source>
        <dbReference type="Pfam" id="PF16987"/>
    </source>
</evidence>
<proteinExistence type="predicted"/>
<dbReference type="Proteomes" id="UP001154282">
    <property type="component" value="Unassembled WGS sequence"/>
</dbReference>
<dbReference type="InterPro" id="IPR044661">
    <property type="entry name" value="MED15a/b/c-like"/>
</dbReference>
<feature type="compositionally biased region" description="Polar residues" evidence="3">
    <location>
        <begin position="73"/>
        <end position="84"/>
    </location>
</feature>
<evidence type="ECO:0000313" key="6">
    <source>
        <dbReference type="Proteomes" id="UP001154282"/>
    </source>
</evidence>
<evidence type="ECO:0000256" key="2">
    <source>
        <dbReference type="ARBA" id="ARBA00023242"/>
    </source>
</evidence>
<gene>
    <name evidence="5" type="ORF">LITE_LOCUS46286</name>
</gene>
<evidence type="ECO:0000313" key="5">
    <source>
        <dbReference type="EMBL" id="CAI0552162.1"/>
    </source>
</evidence>